<dbReference type="PROSITE" id="PS00701">
    <property type="entry name" value="RIBOSOMAL_L16_2"/>
    <property type="match status" value="1"/>
</dbReference>
<evidence type="ECO:0000256" key="1">
    <source>
        <dbReference type="ARBA" id="ARBA00008931"/>
    </source>
</evidence>
<dbReference type="GO" id="GO:0005762">
    <property type="term" value="C:mitochondrial large ribosomal subunit"/>
    <property type="evidence" value="ECO:0007669"/>
    <property type="project" value="TreeGrafter"/>
</dbReference>
<dbReference type="InterPro" id="IPR020798">
    <property type="entry name" value="Ribosomal_uL16_CS"/>
</dbReference>
<dbReference type="InterPro" id="IPR016180">
    <property type="entry name" value="Ribosomal_uL16_dom"/>
</dbReference>
<dbReference type="SUPFAM" id="SSF54686">
    <property type="entry name" value="Ribosomal protein L16p/L10e"/>
    <property type="match status" value="1"/>
</dbReference>
<evidence type="ECO:0000256" key="4">
    <source>
        <dbReference type="RuleBase" id="RU004413"/>
    </source>
</evidence>
<sequence>MFIEKKTHNNYSLRNNQPNSLLKFGRYGIKVISFGRISEKQLKSIEWILLQKMRVVTSRKPIKFWNLVKLNLNLTKLSLESRMGKGKGNIYTKAMFLKPGIILFEFDKISDQHIFDVFTFIRKKIPAKVILVKKWD</sequence>
<dbReference type="PRINTS" id="PR00060">
    <property type="entry name" value="RIBOSOMALL16"/>
</dbReference>
<dbReference type="EMBL" id="KJ398164">
    <property type="protein sequence ID" value="AHX02543.1"/>
    <property type="molecule type" value="Genomic_DNA"/>
</dbReference>
<evidence type="ECO:0000313" key="5">
    <source>
        <dbReference type="EMBL" id="AHX02543.1"/>
    </source>
</evidence>
<dbReference type="Pfam" id="PF00252">
    <property type="entry name" value="Ribosomal_L16"/>
    <property type="match status" value="1"/>
</dbReference>
<dbReference type="Gene3D" id="3.90.1170.10">
    <property type="entry name" value="Ribosomal protein L10e/L16"/>
    <property type="match status" value="1"/>
</dbReference>
<keyword evidence="2 4" id="KW-0689">Ribosomal protein</keyword>
<dbReference type="CDD" id="cd01433">
    <property type="entry name" value="Ribosomal_L16_L10e"/>
    <property type="match status" value="1"/>
</dbReference>
<dbReference type="GO" id="GO:0003735">
    <property type="term" value="F:structural constituent of ribosome"/>
    <property type="evidence" value="ECO:0007669"/>
    <property type="project" value="InterPro"/>
</dbReference>
<dbReference type="GO" id="GO:0019843">
    <property type="term" value="F:rRNA binding"/>
    <property type="evidence" value="ECO:0007669"/>
    <property type="project" value="InterPro"/>
</dbReference>
<reference evidence="5" key="1">
    <citation type="submission" date="2014-02" db="EMBL/GenBank/DDBJ databases">
        <title>Complete mitochondrion genomes reveal florideophycean red algal diversity.</title>
        <authorList>
            <person name="Yang E.C."/>
            <person name="Yoon H.S."/>
        </authorList>
    </citation>
    <scope>NUCLEOTIDE SEQUENCE</scope>
</reference>
<dbReference type="AlphaFoldDB" id="A0A0E3DAZ7"/>
<organism evidence="5">
    <name type="scientific">Sebdenia flabellata</name>
    <dbReference type="NCBI Taxonomy" id="42024"/>
    <lineage>
        <taxon>Eukaryota</taxon>
        <taxon>Rhodophyta</taxon>
        <taxon>Florideophyceae</taxon>
        <taxon>Rhodymeniophycidae</taxon>
        <taxon>Sebdeniales</taxon>
        <taxon>Sebdeniaceae</taxon>
        <taxon>Sebdenia</taxon>
    </lineage>
</organism>
<keyword evidence="5" id="KW-0496">Mitochondrion</keyword>
<gene>
    <name evidence="5" type="primary">rpl16</name>
    <name evidence="5" type="ORF">Sflab.mt.03</name>
</gene>
<comment type="similarity">
    <text evidence="1 4">Belongs to the universal ribosomal protein uL16 family.</text>
</comment>
<dbReference type="GO" id="GO:0032543">
    <property type="term" value="P:mitochondrial translation"/>
    <property type="evidence" value="ECO:0007669"/>
    <property type="project" value="TreeGrafter"/>
</dbReference>
<evidence type="ECO:0000256" key="3">
    <source>
        <dbReference type="ARBA" id="ARBA00023274"/>
    </source>
</evidence>
<accession>A0A0E3DAZ7</accession>
<name>A0A0E3DAZ7_9FLOR</name>
<dbReference type="InterPro" id="IPR047873">
    <property type="entry name" value="Ribosomal_uL16"/>
</dbReference>
<proteinExistence type="inferred from homology"/>
<protein>
    <submittedName>
        <fullName evidence="5">Ribosomal protein L16</fullName>
    </submittedName>
</protein>
<evidence type="ECO:0000256" key="2">
    <source>
        <dbReference type="ARBA" id="ARBA00022980"/>
    </source>
</evidence>
<keyword evidence="3 4" id="KW-0687">Ribonucleoprotein</keyword>
<dbReference type="PANTHER" id="PTHR12220">
    <property type="entry name" value="50S/60S RIBOSOMAL PROTEIN L16"/>
    <property type="match status" value="1"/>
</dbReference>
<dbReference type="PANTHER" id="PTHR12220:SF13">
    <property type="entry name" value="LARGE RIBOSOMAL SUBUNIT PROTEIN UL16M"/>
    <property type="match status" value="1"/>
</dbReference>
<geneLocation type="mitochondrion" evidence="5"/>
<dbReference type="InterPro" id="IPR000114">
    <property type="entry name" value="Ribosomal_uL16_bact-type"/>
</dbReference>
<dbReference type="InterPro" id="IPR036920">
    <property type="entry name" value="Ribosomal_uL16_sf"/>
</dbReference>